<dbReference type="Gene3D" id="3.90.550.10">
    <property type="entry name" value="Spore Coat Polysaccharide Biosynthesis Protein SpsA, Chain A"/>
    <property type="match status" value="1"/>
</dbReference>
<feature type="domain" description="Glycosyltransferase 2-like" evidence="2">
    <location>
        <begin position="9"/>
        <end position="170"/>
    </location>
</feature>
<dbReference type="CDD" id="cd02525">
    <property type="entry name" value="Succinoglycan_BP_ExoA"/>
    <property type="match status" value="1"/>
</dbReference>
<dbReference type="AlphaFoldDB" id="A0A6J6GRH2"/>
<dbReference type="PANTHER" id="PTHR43685:SF2">
    <property type="entry name" value="GLYCOSYLTRANSFERASE 2-LIKE DOMAIN-CONTAINING PROTEIN"/>
    <property type="match status" value="1"/>
</dbReference>
<gene>
    <name evidence="3" type="ORF">UFOPK1433_00564</name>
    <name evidence="4" type="ORF">UFOPK1843_00249</name>
</gene>
<feature type="transmembrane region" description="Helical" evidence="1">
    <location>
        <begin position="293"/>
        <end position="311"/>
    </location>
</feature>
<dbReference type="EMBL" id="CAEZUR010000012">
    <property type="protein sequence ID" value="CAB4602449.1"/>
    <property type="molecule type" value="Genomic_DNA"/>
</dbReference>
<evidence type="ECO:0000313" key="4">
    <source>
        <dbReference type="EMBL" id="CAB4602449.1"/>
    </source>
</evidence>
<evidence type="ECO:0000313" key="3">
    <source>
        <dbReference type="EMBL" id="CAB4542111.1"/>
    </source>
</evidence>
<feature type="transmembrane region" description="Helical" evidence="1">
    <location>
        <begin position="244"/>
        <end position="263"/>
    </location>
</feature>
<accession>A0A6J6GRH2</accession>
<keyword evidence="1" id="KW-0472">Membrane</keyword>
<dbReference type="Pfam" id="PF00535">
    <property type="entry name" value="Glycos_transf_2"/>
    <property type="match status" value="1"/>
</dbReference>
<keyword evidence="1" id="KW-1133">Transmembrane helix</keyword>
<reference evidence="4" key="1">
    <citation type="submission" date="2020-05" db="EMBL/GenBank/DDBJ databases">
        <authorList>
            <person name="Chiriac C."/>
            <person name="Salcher M."/>
            <person name="Ghai R."/>
            <person name="Kavagutti S V."/>
        </authorList>
    </citation>
    <scope>NUCLEOTIDE SEQUENCE</scope>
</reference>
<organism evidence="4">
    <name type="scientific">freshwater metagenome</name>
    <dbReference type="NCBI Taxonomy" id="449393"/>
    <lineage>
        <taxon>unclassified sequences</taxon>
        <taxon>metagenomes</taxon>
        <taxon>ecological metagenomes</taxon>
    </lineage>
</organism>
<keyword evidence="1" id="KW-0812">Transmembrane</keyword>
<dbReference type="PANTHER" id="PTHR43685">
    <property type="entry name" value="GLYCOSYLTRANSFERASE"/>
    <property type="match status" value="1"/>
</dbReference>
<dbReference type="EMBL" id="CAEZSN010000051">
    <property type="protein sequence ID" value="CAB4542111.1"/>
    <property type="molecule type" value="Genomic_DNA"/>
</dbReference>
<proteinExistence type="predicted"/>
<dbReference type="SUPFAM" id="SSF53448">
    <property type="entry name" value="Nucleotide-diphospho-sugar transferases"/>
    <property type="match status" value="1"/>
</dbReference>
<sequence>MANKAPKVSVIMPVLNEEHHLTAAVASVLAQNFDGELLIALGPSTDGTDKVAAKLAKSDARIRLVPNPRGLTTVGMNLCIKLAKHDYIVRVDAHSEPTPNYISRGVEILNETGADLLGGVMAARGKTLFQRSVAWAYNSRFGLGGAAYHVGGKAGEAESAYLGIFRKSALERVSGYDESIIRGEDWDLAQRIKAAGSLVWFSPELSVIYWPRSSWTGLVKQFYSTGVWRGDLTKRDLARTSPRYFIPPALVVSLALGNVLGILGFTPGWAPQISYLAAIMAVGLMAKLAPVPLVLATMHLSWGFGFIVGILRGASGTIDRSRVTK</sequence>
<dbReference type="InterPro" id="IPR029044">
    <property type="entry name" value="Nucleotide-diphossugar_trans"/>
</dbReference>
<name>A0A6J6GRH2_9ZZZZ</name>
<evidence type="ECO:0000256" key="1">
    <source>
        <dbReference type="SAM" id="Phobius"/>
    </source>
</evidence>
<protein>
    <submittedName>
        <fullName evidence="4">Unannotated protein</fullName>
    </submittedName>
</protein>
<dbReference type="InterPro" id="IPR050834">
    <property type="entry name" value="Glycosyltransf_2"/>
</dbReference>
<evidence type="ECO:0000259" key="2">
    <source>
        <dbReference type="Pfam" id="PF00535"/>
    </source>
</evidence>
<dbReference type="InterPro" id="IPR001173">
    <property type="entry name" value="Glyco_trans_2-like"/>
</dbReference>